<dbReference type="SUPFAM" id="SSF111038">
    <property type="entry name" value="YjbQ-like"/>
    <property type="match status" value="1"/>
</dbReference>
<proteinExistence type="inferred from homology"/>
<comment type="similarity">
    <text evidence="1">Belongs to the UPF0047 family.</text>
</comment>
<accession>A0A5C0SQ54</accession>
<gene>
    <name evidence="2" type="ORF">FPV09_11410</name>
</gene>
<name>A0A5C0SQ54_9EURY</name>
<dbReference type="AlphaFoldDB" id="A0A5C0SQ54"/>
<dbReference type="InterPro" id="IPR035917">
    <property type="entry name" value="YjbQ-like_sf"/>
</dbReference>
<dbReference type="EMBL" id="CP041932">
    <property type="protein sequence ID" value="QEK15584.1"/>
    <property type="molecule type" value="Genomic_DNA"/>
</dbReference>
<organism evidence="2 3">
    <name type="scientific">Thermococcus aciditolerans</name>
    <dbReference type="NCBI Taxonomy" id="2598455"/>
    <lineage>
        <taxon>Archaea</taxon>
        <taxon>Methanobacteriati</taxon>
        <taxon>Methanobacteriota</taxon>
        <taxon>Thermococci</taxon>
        <taxon>Thermococcales</taxon>
        <taxon>Thermococcaceae</taxon>
        <taxon>Thermococcus</taxon>
    </lineage>
</organism>
<reference evidence="2 3" key="1">
    <citation type="submission" date="2019-07" db="EMBL/GenBank/DDBJ databases">
        <title>Complete genome of Thermococcus acidophilus.</title>
        <authorList>
            <person name="Li X."/>
        </authorList>
    </citation>
    <scope>NUCLEOTIDE SEQUENCE [LARGE SCALE GENOMIC DNA]</scope>
    <source>
        <strain evidence="2 3">SY113</strain>
    </source>
</reference>
<protein>
    <submittedName>
        <fullName evidence="2">YjbQ family protein</fullName>
    </submittedName>
</protein>
<dbReference type="Pfam" id="PF01894">
    <property type="entry name" value="YjbQ"/>
    <property type="match status" value="1"/>
</dbReference>
<dbReference type="PANTHER" id="PTHR30615:SF8">
    <property type="entry name" value="UPF0047 PROTEIN C4A8.02C"/>
    <property type="match status" value="1"/>
</dbReference>
<dbReference type="PIRSF" id="PIRSF004681">
    <property type="entry name" value="UCP004681"/>
    <property type="match status" value="1"/>
</dbReference>
<evidence type="ECO:0000256" key="1">
    <source>
        <dbReference type="ARBA" id="ARBA00005534"/>
    </source>
</evidence>
<sequence length="140" mass="15721">MLFEIEVSTREKFQIVDITSEVQTLVYRSGVKHGIVIVFVRHTTTGLLINEAESGLLQDIRAQMKELVPKGAGYAHDLIDSNAHAHLRATLFLNPEVVVPIDGAELQLGTWQRILFIELDGPRRRKIQVMVCPCSEFPGE</sequence>
<dbReference type="RefSeq" id="WP_148883486.1">
    <property type="nucleotide sequence ID" value="NZ_CP041932.1"/>
</dbReference>
<dbReference type="Gene3D" id="2.60.120.460">
    <property type="entry name" value="YjbQ-like"/>
    <property type="match status" value="1"/>
</dbReference>
<dbReference type="GeneID" id="41610471"/>
<dbReference type="InterPro" id="IPR001602">
    <property type="entry name" value="UPF0047_YjbQ-like"/>
</dbReference>
<keyword evidence="3" id="KW-1185">Reference proteome</keyword>
<evidence type="ECO:0000313" key="2">
    <source>
        <dbReference type="EMBL" id="QEK15584.1"/>
    </source>
</evidence>
<dbReference type="NCBIfam" id="TIGR00149">
    <property type="entry name" value="TIGR00149_YjbQ"/>
    <property type="match status" value="1"/>
</dbReference>
<dbReference type="KEGG" id="them:FPV09_11410"/>
<dbReference type="Proteomes" id="UP000322631">
    <property type="component" value="Chromosome"/>
</dbReference>
<evidence type="ECO:0000313" key="3">
    <source>
        <dbReference type="Proteomes" id="UP000322631"/>
    </source>
</evidence>
<dbReference type="PANTHER" id="PTHR30615">
    <property type="entry name" value="UNCHARACTERIZED PROTEIN YJBQ-RELATED"/>
    <property type="match status" value="1"/>
</dbReference>